<sequence length="57" mass="6594">MRIGTKEEHKPMSSIIDPCKVEATIWLIEEVHHLANLWLSDPLYEAFVDPVYPSLET</sequence>
<accession>A0AAP0N5L8</accession>
<dbReference type="Proteomes" id="UP001415857">
    <property type="component" value="Unassembled WGS sequence"/>
</dbReference>
<dbReference type="SUPFAM" id="SSF109920">
    <property type="entry name" value="Hypothetical protein At3g22680"/>
    <property type="match status" value="1"/>
</dbReference>
<dbReference type="InterPro" id="IPR015270">
    <property type="entry name" value="RDM1_plant"/>
</dbReference>
<dbReference type="EMBL" id="JBBPBK010000033">
    <property type="protein sequence ID" value="KAK9267002.1"/>
    <property type="molecule type" value="Genomic_DNA"/>
</dbReference>
<protein>
    <submittedName>
        <fullName evidence="1">Uncharacterized protein</fullName>
    </submittedName>
</protein>
<name>A0AAP0N5L8_LIQFO</name>
<gene>
    <name evidence="1" type="ORF">L1049_021396</name>
</gene>
<proteinExistence type="predicted"/>
<comment type="caution">
    <text evidence="1">The sequence shown here is derived from an EMBL/GenBank/DDBJ whole genome shotgun (WGS) entry which is preliminary data.</text>
</comment>
<reference evidence="1 2" key="1">
    <citation type="journal article" date="2024" name="Plant J.">
        <title>Genome sequences and population genomics reveal climatic adaptation and genomic divergence between two closely related sweetgum species.</title>
        <authorList>
            <person name="Xu W.Q."/>
            <person name="Ren C.Q."/>
            <person name="Zhang X.Y."/>
            <person name="Comes H.P."/>
            <person name="Liu X.H."/>
            <person name="Li Y.G."/>
            <person name="Kettle C.J."/>
            <person name="Jalonen R."/>
            <person name="Gaisberger H."/>
            <person name="Ma Y.Z."/>
            <person name="Qiu Y.X."/>
        </authorList>
    </citation>
    <scope>NUCLEOTIDE SEQUENCE [LARGE SCALE GENOMIC DNA]</scope>
    <source>
        <strain evidence="1">Hangzhou</strain>
    </source>
</reference>
<dbReference type="InterPro" id="IPR036319">
    <property type="entry name" value="RDM1_sf"/>
</dbReference>
<dbReference type="AlphaFoldDB" id="A0AAP0N5L8"/>
<dbReference type="GO" id="GO:0080188">
    <property type="term" value="P:gene silencing by siRNA-directed DNA methylation"/>
    <property type="evidence" value="ECO:0007669"/>
    <property type="project" value="InterPro"/>
</dbReference>
<organism evidence="1 2">
    <name type="scientific">Liquidambar formosana</name>
    <name type="common">Formosan gum</name>
    <dbReference type="NCBI Taxonomy" id="63359"/>
    <lineage>
        <taxon>Eukaryota</taxon>
        <taxon>Viridiplantae</taxon>
        <taxon>Streptophyta</taxon>
        <taxon>Embryophyta</taxon>
        <taxon>Tracheophyta</taxon>
        <taxon>Spermatophyta</taxon>
        <taxon>Magnoliopsida</taxon>
        <taxon>eudicotyledons</taxon>
        <taxon>Gunneridae</taxon>
        <taxon>Pentapetalae</taxon>
        <taxon>Saxifragales</taxon>
        <taxon>Altingiaceae</taxon>
        <taxon>Liquidambar</taxon>
    </lineage>
</organism>
<dbReference type="Gene3D" id="1.20.120.690">
    <property type="entry name" value="RDM1 protein domain"/>
    <property type="match status" value="1"/>
</dbReference>
<keyword evidence="2" id="KW-1185">Reference proteome</keyword>
<evidence type="ECO:0000313" key="2">
    <source>
        <dbReference type="Proteomes" id="UP001415857"/>
    </source>
</evidence>
<dbReference type="Pfam" id="PF09187">
    <property type="entry name" value="RdDM_RDM1"/>
    <property type="match status" value="1"/>
</dbReference>
<dbReference type="PANTHER" id="PTHR36366:SF1">
    <property type="entry name" value="PROTEIN RDM1"/>
    <property type="match status" value="1"/>
</dbReference>
<dbReference type="GO" id="GO:0000419">
    <property type="term" value="C:RNA polymerase V complex"/>
    <property type="evidence" value="ECO:0007669"/>
    <property type="project" value="TreeGrafter"/>
</dbReference>
<dbReference type="PANTHER" id="PTHR36366">
    <property type="entry name" value="PROTEIN RDM1"/>
    <property type="match status" value="1"/>
</dbReference>
<evidence type="ECO:0000313" key="1">
    <source>
        <dbReference type="EMBL" id="KAK9267002.1"/>
    </source>
</evidence>